<feature type="domain" description="Rubredoxin-like" evidence="2">
    <location>
        <begin position="2"/>
        <end position="37"/>
    </location>
</feature>
<dbReference type="InterPro" id="IPR024934">
    <property type="entry name" value="Rubredoxin-like_dom"/>
</dbReference>
<dbReference type="SUPFAM" id="SSF57802">
    <property type="entry name" value="Rubredoxin-like"/>
    <property type="match status" value="1"/>
</dbReference>
<evidence type="ECO:0000259" key="2">
    <source>
        <dbReference type="PROSITE" id="PS50903"/>
    </source>
</evidence>
<organism evidence="3 4">
    <name type="scientific">Sporotomaculum syntrophicum</name>
    <dbReference type="NCBI Taxonomy" id="182264"/>
    <lineage>
        <taxon>Bacteria</taxon>
        <taxon>Bacillati</taxon>
        <taxon>Bacillota</taxon>
        <taxon>Clostridia</taxon>
        <taxon>Eubacteriales</taxon>
        <taxon>Desulfallaceae</taxon>
        <taxon>Sporotomaculum</taxon>
    </lineage>
</organism>
<dbReference type="PROSITE" id="PS50903">
    <property type="entry name" value="RUBREDOXIN_LIKE"/>
    <property type="match status" value="1"/>
</dbReference>
<dbReference type="Gene3D" id="2.20.28.10">
    <property type="match status" value="1"/>
</dbReference>
<dbReference type="Proteomes" id="UP000798488">
    <property type="component" value="Unassembled WGS sequence"/>
</dbReference>
<evidence type="ECO:0000256" key="1">
    <source>
        <dbReference type="ARBA" id="ARBA00001965"/>
    </source>
</evidence>
<gene>
    <name evidence="3" type="primary">rbr3B</name>
    <name evidence="3" type="ORF">SPSYN_00848</name>
</gene>
<dbReference type="InterPro" id="IPR003251">
    <property type="entry name" value="Rr_diiron-bd_dom"/>
</dbReference>
<comment type="caution">
    <text evidence="3">The sequence shown here is derived from an EMBL/GenBank/DDBJ whole genome shotgun (WGS) entry which is preliminary data.</text>
</comment>
<evidence type="ECO:0000313" key="3">
    <source>
        <dbReference type="EMBL" id="KAF1086109.1"/>
    </source>
</evidence>
<name>A0A9D2WRH9_9FIRM</name>
<dbReference type="Pfam" id="PF21349">
    <property type="entry name" value="RUBY_RBDX"/>
    <property type="match status" value="1"/>
</dbReference>
<dbReference type="GO" id="GO:0005506">
    <property type="term" value="F:iron ion binding"/>
    <property type="evidence" value="ECO:0007669"/>
    <property type="project" value="InterPro"/>
</dbReference>
<accession>A0A9D2WRH9</accession>
<sequence>MMKPMRCQVCGEVYLGEQVPDRCPFCGAAGRQMVHAAEWIDYDKLDLDQGDLEKCRTALGFEISNWTFYKCCVNKAGNIFNQAIFKRLAKQEMEHAEVLARMMGEEMPAFTEESCPDNDKEKFEEAHLREHRAIKYYLESASAARHPRVKEVFRALSEIETEHLQISNVYK</sequence>
<keyword evidence="3" id="KW-0575">Peroxidase</keyword>
<protein>
    <submittedName>
        <fullName evidence="3">Reverse rubrerythrin-2</fullName>
        <ecNumber evidence="3">1.11.1.1</ecNumber>
    </submittedName>
</protein>
<dbReference type="Pfam" id="PF02915">
    <property type="entry name" value="Rubrerythrin"/>
    <property type="match status" value="1"/>
</dbReference>
<evidence type="ECO:0000313" key="4">
    <source>
        <dbReference type="Proteomes" id="UP000798488"/>
    </source>
</evidence>
<dbReference type="InterPro" id="IPR012347">
    <property type="entry name" value="Ferritin-like"/>
</dbReference>
<proteinExistence type="predicted"/>
<dbReference type="InterPro" id="IPR048574">
    <property type="entry name" value="RUBY_RBDX"/>
</dbReference>
<dbReference type="SUPFAM" id="SSF47240">
    <property type="entry name" value="Ferritin-like"/>
    <property type="match status" value="1"/>
</dbReference>
<dbReference type="EC" id="1.11.1.1" evidence="3"/>
<keyword evidence="3" id="KW-0560">Oxidoreductase</keyword>
<dbReference type="AlphaFoldDB" id="A0A9D2WRH9"/>
<dbReference type="InterPro" id="IPR009078">
    <property type="entry name" value="Ferritin-like_SF"/>
</dbReference>
<dbReference type="Gene3D" id="1.20.1260.10">
    <property type="match status" value="1"/>
</dbReference>
<dbReference type="EMBL" id="LSRS01000002">
    <property type="protein sequence ID" value="KAF1086109.1"/>
    <property type="molecule type" value="Genomic_DNA"/>
</dbReference>
<dbReference type="RefSeq" id="WP_161821243.1">
    <property type="nucleotide sequence ID" value="NZ_LSRS01000002.1"/>
</dbReference>
<comment type="cofactor">
    <cofactor evidence="1">
        <name>Fe(3+)</name>
        <dbReference type="ChEBI" id="CHEBI:29034"/>
    </cofactor>
</comment>
<reference evidence="3" key="1">
    <citation type="submission" date="2016-02" db="EMBL/GenBank/DDBJ databases">
        <title>Draft Genome Sequence of Sporotomaculum syntrophicum Strain FB, a Syntrophic Benzoate Degrader.</title>
        <authorList>
            <person name="Nobu M.K."/>
            <person name="Narihiro T."/>
            <person name="Qiu Y.-L."/>
            <person name="Ohashi A."/>
            <person name="Liu W.-T."/>
            <person name="Yuji S."/>
        </authorList>
    </citation>
    <scope>NUCLEOTIDE SEQUENCE</scope>
    <source>
        <strain evidence="3">FB</strain>
    </source>
</reference>
<dbReference type="OrthoDB" id="1926194at2"/>
<dbReference type="GO" id="GO:0016692">
    <property type="term" value="F:NADH peroxidase activity"/>
    <property type="evidence" value="ECO:0007669"/>
    <property type="project" value="UniProtKB-EC"/>
</dbReference>
<keyword evidence="4" id="KW-1185">Reference proteome</keyword>